<sequence length="136" mass="15939">MSLYIQEQVTQELHDLALNKRCVELQDRPKILTLIEAYVEENKKHAQTVVESDLRKENNNMKHAHSTMELKGAWVPQLLTQIRGRIFSRKGGMIRIRYHSTIELKETWGASKFLTLMEAHVEMESEILAYGMPWPY</sequence>
<name>A0A067LER5_JATCU</name>
<protein>
    <submittedName>
        <fullName evidence="1">Uncharacterized protein</fullName>
    </submittedName>
</protein>
<proteinExistence type="predicted"/>
<evidence type="ECO:0000313" key="1">
    <source>
        <dbReference type="EMBL" id="KDP46971.1"/>
    </source>
</evidence>
<dbReference type="EMBL" id="KK914201">
    <property type="protein sequence ID" value="KDP46971.1"/>
    <property type="molecule type" value="Genomic_DNA"/>
</dbReference>
<organism evidence="1 2">
    <name type="scientific">Jatropha curcas</name>
    <name type="common">Barbados nut</name>
    <dbReference type="NCBI Taxonomy" id="180498"/>
    <lineage>
        <taxon>Eukaryota</taxon>
        <taxon>Viridiplantae</taxon>
        <taxon>Streptophyta</taxon>
        <taxon>Embryophyta</taxon>
        <taxon>Tracheophyta</taxon>
        <taxon>Spermatophyta</taxon>
        <taxon>Magnoliopsida</taxon>
        <taxon>eudicotyledons</taxon>
        <taxon>Gunneridae</taxon>
        <taxon>Pentapetalae</taxon>
        <taxon>rosids</taxon>
        <taxon>fabids</taxon>
        <taxon>Malpighiales</taxon>
        <taxon>Euphorbiaceae</taxon>
        <taxon>Crotonoideae</taxon>
        <taxon>Jatropheae</taxon>
        <taxon>Jatropha</taxon>
    </lineage>
</organism>
<evidence type="ECO:0000313" key="2">
    <source>
        <dbReference type="Proteomes" id="UP000027138"/>
    </source>
</evidence>
<keyword evidence="2" id="KW-1185">Reference proteome</keyword>
<dbReference type="AlphaFoldDB" id="A0A067LER5"/>
<accession>A0A067LER5</accession>
<reference evidence="1 2" key="1">
    <citation type="journal article" date="2014" name="PLoS ONE">
        <title>Global Analysis of Gene Expression Profiles in Physic Nut (Jatropha curcas L.) Seedlings Exposed to Salt Stress.</title>
        <authorList>
            <person name="Zhang L."/>
            <person name="Zhang C."/>
            <person name="Wu P."/>
            <person name="Chen Y."/>
            <person name="Li M."/>
            <person name="Jiang H."/>
            <person name="Wu G."/>
        </authorList>
    </citation>
    <scope>NUCLEOTIDE SEQUENCE [LARGE SCALE GENOMIC DNA]</scope>
    <source>
        <strain evidence="2">cv. GZQX0401</strain>
        <tissue evidence="1">Young leaves</tissue>
    </source>
</reference>
<dbReference type="Proteomes" id="UP000027138">
    <property type="component" value="Unassembled WGS sequence"/>
</dbReference>
<gene>
    <name evidence="1" type="ORF">JCGZ_02407</name>
</gene>